<dbReference type="EMBL" id="FOQK01000049">
    <property type="protein sequence ID" value="SFI47032.1"/>
    <property type="molecule type" value="Genomic_DNA"/>
</dbReference>
<dbReference type="GO" id="GO:0004888">
    <property type="term" value="F:transmembrane signaling receptor activity"/>
    <property type="evidence" value="ECO:0007669"/>
    <property type="project" value="InterPro"/>
</dbReference>
<dbReference type="Pfam" id="PF00015">
    <property type="entry name" value="MCPsignal"/>
    <property type="match status" value="1"/>
</dbReference>
<evidence type="ECO:0000256" key="1">
    <source>
        <dbReference type="ARBA" id="ARBA00023224"/>
    </source>
</evidence>
<dbReference type="GO" id="GO:0016020">
    <property type="term" value="C:membrane"/>
    <property type="evidence" value="ECO:0007669"/>
    <property type="project" value="InterPro"/>
</dbReference>
<dbReference type="CDD" id="cd11386">
    <property type="entry name" value="MCP_signal"/>
    <property type="match status" value="1"/>
</dbReference>
<dbReference type="GO" id="GO:0006935">
    <property type="term" value="P:chemotaxis"/>
    <property type="evidence" value="ECO:0007669"/>
    <property type="project" value="InterPro"/>
</dbReference>
<dbReference type="OrthoDB" id="136416at2"/>
<dbReference type="RefSeq" id="WP_075445875.1">
    <property type="nucleotide sequence ID" value="NZ_FOQK01000049.1"/>
</dbReference>
<protein>
    <submittedName>
        <fullName evidence="7">Methyl-accepting chemotaxis protein</fullName>
    </submittedName>
</protein>
<reference evidence="7 8" key="1">
    <citation type="submission" date="2016-10" db="EMBL/GenBank/DDBJ databases">
        <authorList>
            <person name="de Groot N.N."/>
        </authorList>
    </citation>
    <scope>NUCLEOTIDE SEQUENCE [LARGE SCALE GENOMIC DNA]</scope>
    <source>
        <strain evidence="7 8">Z108</strain>
    </source>
</reference>
<dbReference type="Pfam" id="PF00672">
    <property type="entry name" value="HAMP"/>
    <property type="match status" value="1"/>
</dbReference>
<dbReference type="PRINTS" id="PR00260">
    <property type="entry name" value="CHEMTRNSDUCR"/>
</dbReference>
<evidence type="ECO:0000259" key="5">
    <source>
        <dbReference type="PROSITE" id="PS50111"/>
    </source>
</evidence>
<dbReference type="Gene3D" id="1.10.287.950">
    <property type="entry name" value="Methyl-accepting chemotaxis protein"/>
    <property type="match status" value="1"/>
</dbReference>
<organism evidence="7 8">
    <name type="scientific">Selenomonas ruminantium</name>
    <dbReference type="NCBI Taxonomy" id="971"/>
    <lineage>
        <taxon>Bacteria</taxon>
        <taxon>Bacillati</taxon>
        <taxon>Bacillota</taxon>
        <taxon>Negativicutes</taxon>
        <taxon>Selenomonadales</taxon>
        <taxon>Selenomonadaceae</taxon>
        <taxon>Selenomonas</taxon>
    </lineage>
</organism>
<evidence type="ECO:0000313" key="8">
    <source>
        <dbReference type="Proteomes" id="UP000183639"/>
    </source>
</evidence>
<dbReference type="InterPro" id="IPR024478">
    <property type="entry name" value="HlyB_4HB_MCP"/>
</dbReference>
<dbReference type="SMART" id="SM00304">
    <property type="entry name" value="HAMP"/>
    <property type="match status" value="1"/>
</dbReference>
<dbReference type="AlphaFoldDB" id="A0A1I3IGI5"/>
<dbReference type="CDD" id="cd06225">
    <property type="entry name" value="HAMP"/>
    <property type="match status" value="1"/>
</dbReference>
<feature type="domain" description="Methyl-accepting transducer" evidence="5">
    <location>
        <begin position="294"/>
        <end position="565"/>
    </location>
</feature>
<dbReference type="InterPro" id="IPR004090">
    <property type="entry name" value="Chemotax_Me-accpt_rcpt"/>
</dbReference>
<gene>
    <name evidence="7" type="ORF">SAMN04487861_1494</name>
</gene>
<evidence type="ECO:0000256" key="3">
    <source>
        <dbReference type="PROSITE-ProRule" id="PRU00284"/>
    </source>
</evidence>
<comment type="similarity">
    <text evidence="2">Belongs to the methyl-accepting chemotaxis (MCP) protein family.</text>
</comment>
<accession>A0A1I3IGI5</accession>
<dbReference type="PROSITE" id="PS50885">
    <property type="entry name" value="HAMP"/>
    <property type="match status" value="1"/>
</dbReference>
<evidence type="ECO:0000256" key="2">
    <source>
        <dbReference type="ARBA" id="ARBA00029447"/>
    </source>
</evidence>
<sequence>MFSRLDDCAIRTKIQLTFAVVMLVACIMGGVGIYNLHALDKKSTEITENWLIMTDASHRMYEDSANMRFDAYKYTHVTDPAVIEKARKDTLMHQDNIQKGIAIYEAALEREMAVNPEKAKANKEKFDKLKQELDKNFAINKKIRADFEGQNKEAMMQGITVDGFKQYDVIAGALEEFTKLNIDSANEANAEAAALYQRGATVSIVLLVVAFAMIILSSLYLSRSISRGVKVLEDISSKMGDGNLRERAPILTGDELGKLAGHYNSVIDKLAKMVRKIQQSADESANAAELLRTGSEQSAQAATQIAESITRVAESAAEQNQMAEATKATVGEIRQEINQVNDGTDAVLAHADHAQRKADEGMAAINKAVEQMRHIGVSVNESAQVVASLGERSQQIGQIVETISAIAEQTNLLALNAAIEAARAGEAGRGFSVVAEEVRKLAESSSEAVTEIADLIHGIQADTEEAVASMQNGTQETKSGATIMDQAGKTFGEIVALMKQMDGEIRSMSERIHMVAAGMEGIVATADRLSAASNSVSSETQTVSAATEEQSASVEEIASSAHNLATVSQALQEESKRFRI</sequence>
<feature type="domain" description="HAMP" evidence="6">
    <location>
        <begin position="223"/>
        <end position="275"/>
    </location>
</feature>
<feature type="transmembrane region" description="Helical" evidence="4">
    <location>
        <begin position="200"/>
        <end position="221"/>
    </location>
</feature>
<evidence type="ECO:0000313" key="7">
    <source>
        <dbReference type="EMBL" id="SFI47032.1"/>
    </source>
</evidence>
<feature type="transmembrane region" description="Helical" evidence="4">
    <location>
        <begin position="14"/>
        <end position="36"/>
    </location>
</feature>
<dbReference type="GO" id="GO:0007165">
    <property type="term" value="P:signal transduction"/>
    <property type="evidence" value="ECO:0007669"/>
    <property type="project" value="UniProtKB-KW"/>
</dbReference>
<dbReference type="SUPFAM" id="SSF58104">
    <property type="entry name" value="Methyl-accepting chemotaxis protein (MCP) signaling domain"/>
    <property type="match status" value="1"/>
</dbReference>
<dbReference type="InterPro" id="IPR004089">
    <property type="entry name" value="MCPsignal_dom"/>
</dbReference>
<dbReference type="SMART" id="SM00283">
    <property type="entry name" value="MA"/>
    <property type="match status" value="1"/>
</dbReference>
<keyword evidence="4" id="KW-0812">Transmembrane</keyword>
<name>A0A1I3IGI5_SELRU</name>
<keyword evidence="4" id="KW-0472">Membrane</keyword>
<dbReference type="Pfam" id="PF12729">
    <property type="entry name" value="4HB_MCP_1"/>
    <property type="match status" value="1"/>
</dbReference>
<keyword evidence="1 3" id="KW-0807">Transducer</keyword>
<proteinExistence type="inferred from homology"/>
<keyword evidence="4" id="KW-1133">Transmembrane helix</keyword>
<evidence type="ECO:0000256" key="4">
    <source>
        <dbReference type="SAM" id="Phobius"/>
    </source>
</evidence>
<dbReference type="PANTHER" id="PTHR32089">
    <property type="entry name" value="METHYL-ACCEPTING CHEMOTAXIS PROTEIN MCPB"/>
    <property type="match status" value="1"/>
</dbReference>
<dbReference type="InterPro" id="IPR003660">
    <property type="entry name" value="HAMP_dom"/>
</dbReference>
<dbReference type="PANTHER" id="PTHR32089:SF112">
    <property type="entry name" value="LYSOZYME-LIKE PROTEIN-RELATED"/>
    <property type="match status" value="1"/>
</dbReference>
<dbReference type="PROSITE" id="PS51257">
    <property type="entry name" value="PROKAR_LIPOPROTEIN"/>
    <property type="match status" value="1"/>
</dbReference>
<dbReference type="PROSITE" id="PS50111">
    <property type="entry name" value="CHEMOTAXIS_TRANSDUC_2"/>
    <property type="match status" value="1"/>
</dbReference>
<dbReference type="Proteomes" id="UP000183639">
    <property type="component" value="Unassembled WGS sequence"/>
</dbReference>
<evidence type="ECO:0000259" key="6">
    <source>
        <dbReference type="PROSITE" id="PS50885"/>
    </source>
</evidence>